<sequence>MPCSRKVIPGTSAMTRVWNRAMMMSLRDRRGSKTRGRSYGGASHATCDTGTAVTSLYSNKYGNAHVRF</sequence>
<protein>
    <submittedName>
        <fullName evidence="1">Uncharacterized protein</fullName>
    </submittedName>
</protein>
<accession>A0AAQ3PQM3</accession>
<evidence type="ECO:0000313" key="1">
    <source>
        <dbReference type="EMBL" id="WVZ50854.1"/>
    </source>
</evidence>
<reference evidence="1 2" key="1">
    <citation type="submission" date="2024-02" db="EMBL/GenBank/DDBJ databases">
        <title>High-quality chromosome-scale genome assembly of Pensacola bahiagrass (Paspalum notatum Flugge var. saurae).</title>
        <authorList>
            <person name="Vega J.M."/>
            <person name="Podio M."/>
            <person name="Orjuela J."/>
            <person name="Siena L.A."/>
            <person name="Pessino S.C."/>
            <person name="Combes M.C."/>
            <person name="Mariac C."/>
            <person name="Albertini E."/>
            <person name="Pupilli F."/>
            <person name="Ortiz J.P.A."/>
            <person name="Leblanc O."/>
        </authorList>
    </citation>
    <scope>NUCLEOTIDE SEQUENCE [LARGE SCALE GENOMIC DNA]</scope>
    <source>
        <strain evidence="1">R1</strain>
        <tissue evidence="1">Leaf</tissue>
    </source>
</reference>
<organism evidence="1 2">
    <name type="scientific">Paspalum notatum var. saurae</name>
    <dbReference type="NCBI Taxonomy" id="547442"/>
    <lineage>
        <taxon>Eukaryota</taxon>
        <taxon>Viridiplantae</taxon>
        <taxon>Streptophyta</taxon>
        <taxon>Embryophyta</taxon>
        <taxon>Tracheophyta</taxon>
        <taxon>Spermatophyta</taxon>
        <taxon>Magnoliopsida</taxon>
        <taxon>Liliopsida</taxon>
        <taxon>Poales</taxon>
        <taxon>Poaceae</taxon>
        <taxon>PACMAD clade</taxon>
        <taxon>Panicoideae</taxon>
        <taxon>Andropogonodae</taxon>
        <taxon>Paspaleae</taxon>
        <taxon>Paspalinae</taxon>
        <taxon>Paspalum</taxon>
    </lineage>
</organism>
<proteinExistence type="predicted"/>
<dbReference type="AlphaFoldDB" id="A0AAQ3PQM3"/>
<dbReference type="EMBL" id="CP144745">
    <property type="protein sequence ID" value="WVZ50854.1"/>
    <property type="molecule type" value="Genomic_DNA"/>
</dbReference>
<name>A0AAQ3PQM3_PASNO</name>
<evidence type="ECO:0000313" key="2">
    <source>
        <dbReference type="Proteomes" id="UP001341281"/>
    </source>
</evidence>
<keyword evidence="2" id="KW-1185">Reference proteome</keyword>
<gene>
    <name evidence="1" type="ORF">U9M48_002066</name>
</gene>
<dbReference type="Proteomes" id="UP001341281">
    <property type="component" value="Chromosome 01"/>
</dbReference>